<dbReference type="Pfam" id="PF13302">
    <property type="entry name" value="Acetyltransf_3"/>
    <property type="match status" value="1"/>
</dbReference>
<dbReference type="InterPro" id="IPR000182">
    <property type="entry name" value="GNAT_dom"/>
</dbReference>
<evidence type="ECO:0000313" key="3">
    <source>
        <dbReference type="Proteomes" id="UP000636938"/>
    </source>
</evidence>
<evidence type="ECO:0000259" key="1">
    <source>
        <dbReference type="Pfam" id="PF13302"/>
    </source>
</evidence>
<gene>
    <name evidence="2" type="ORF">H9654_14555</name>
</gene>
<dbReference type="AlphaFoldDB" id="A0A8X8FW10"/>
<keyword evidence="3" id="KW-1185">Reference proteome</keyword>
<reference evidence="2 3" key="1">
    <citation type="submission" date="2020-08" db="EMBL/GenBank/DDBJ databases">
        <title>A Genomic Blueprint of the Chicken Gut Microbiome.</title>
        <authorList>
            <person name="Gilroy R."/>
            <person name="Ravi A."/>
            <person name="Getino M."/>
            <person name="Pursley I."/>
            <person name="Horton D.L."/>
            <person name="Alikhan N.-F."/>
            <person name="Baker D."/>
            <person name="Gharbi K."/>
            <person name="Hall N."/>
            <person name="Watson M."/>
            <person name="Adriaenssens E.M."/>
            <person name="Foster-Nyarko E."/>
            <person name="Jarju S."/>
            <person name="Secka A."/>
            <person name="Antonio M."/>
            <person name="Oren A."/>
            <person name="Chaudhuri R."/>
            <person name="La Ragione R.M."/>
            <person name="Hildebrand F."/>
            <person name="Pallen M.J."/>
        </authorList>
    </citation>
    <scope>NUCLEOTIDE SEQUENCE [LARGE SCALE GENOMIC DNA]</scope>
    <source>
        <strain evidence="2 3">Sa5BUN4</strain>
    </source>
</reference>
<dbReference type="PANTHER" id="PTHR43792:SF1">
    <property type="entry name" value="N-ACETYLTRANSFERASE DOMAIN-CONTAINING PROTEIN"/>
    <property type="match status" value="1"/>
</dbReference>
<comment type="caution">
    <text evidence="2">The sequence shown here is derived from an EMBL/GenBank/DDBJ whole genome shotgun (WGS) entry which is preliminary data.</text>
</comment>
<dbReference type="RefSeq" id="WP_191771522.1">
    <property type="nucleotide sequence ID" value="NZ_JACSQS010000017.1"/>
</dbReference>
<dbReference type="Proteomes" id="UP000636938">
    <property type="component" value="Unassembled WGS sequence"/>
</dbReference>
<accession>A0A8X8FW10</accession>
<evidence type="ECO:0000313" key="2">
    <source>
        <dbReference type="EMBL" id="MBD7955424.1"/>
    </source>
</evidence>
<dbReference type="InterPro" id="IPR051531">
    <property type="entry name" value="N-acetyltransferase"/>
</dbReference>
<sequence length="183" mass="20215">MSIFDLRLETERLILRPPQAADLQPYLDFSADEAVMSHLGGVQPRSVAWRSFCALSGAWHLFGVSMFSVIEKSTGQWVGRLGPWQPLDWPGTEVGWSIRRQSWGLGYAPEAATAAIDWAFASLGWEEVIHTIAPDNVNSKTVAAKLGSTLLRIDELPPPHAGKPVEVWGQSRAAWQARRSVVL</sequence>
<name>A0A8X8FW10_9GAMM</name>
<proteinExistence type="predicted"/>
<dbReference type="InterPro" id="IPR016181">
    <property type="entry name" value="Acyl_CoA_acyltransferase"/>
</dbReference>
<dbReference type="GO" id="GO:0016747">
    <property type="term" value="F:acyltransferase activity, transferring groups other than amino-acyl groups"/>
    <property type="evidence" value="ECO:0007669"/>
    <property type="project" value="InterPro"/>
</dbReference>
<feature type="domain" description="N-acetyltransferase" evidence="1">
    <location>
        <begin position="12"/>
        <end position="147"/>
    </location>
</feature>
<dbReference type="SUPFAM" id="SSF55729">
    <property type="entry name" value="Acyl-CoA N-acyltransferases (Nat)"/>
    <property type="match status" value="1"/>
</dbReference>
<dbReference type="Gene3D" id="3.40.630.30">
    <property type="match status" value="1"/>
</dbReference>
<protein>
    <submittedName>
        <fullName evidence="2">GNAT family N-acetyltransferase</fullName>
    </submittedName>
</protein>
<dbReference type="EMBL" id="JACSQS010000017">
    <property type="protein sequence ID" value="MBD7955424.1"/>
    <property type="molecule type" value="Genomic_DNA"/>
</dbReference>
<dbReference type="PANTHER" id="PTHR43792">
    <property type="entry name" value="GNAT FAMILY, PUTATIVE (AFU_ORTHOLOGUE AFUA_3G00765)-RELATED-RELATED"/>
    <property type="match status" value="1"/>
</dbReference>
<organism evidence="2 3">
    <name type="scientific">Stenotrophomonas lacuserhaii</name>
    <dbReference type="NCBI Taxonomy" id="2760084"/>
    <lineage>
        <taxon>Bacteria</taxon>
        <taxon>Pseudomonadati</taxon>
        <taxon>Pseudomonadota</taxon>
        <taxon>Gammaproteobacteria</taxon>
        <taxon>Lysobacterales</taxon>
        <taxon>Lysobacteraceae</taxon>
        <taxon>Stenotrophomonas</taxon>
    </lineage>
</organism>